<dbReference type="KEGG" id="ssck:SPSK_10057"/>
<dbReference type="VEuPathDB" id="FungiDB:SPSK_10057"/>
<gene>
    <name evidence="2" type="ORF">SPSK_10057</name>
</gene>
<dbReference type="GeneID" id="27671894"/>
<sequence>MHLQGGCGGSPDTPGIGRGMDRAAVLEPGQRSSQKYLLKNCRGDTVEAGKDDLRPVLKATATGAGEMAKVCGRRRGVSNKEGHEDESRERTTDMPFRLGTWPMTKE</sequence>
<proteinExistence type="predicted"/>
<dbReference type="EMBL" id="AXCR01000007">
    <property type="protein sequence ID" value="KJR84429.1"/>
    <property type="molecule type" value="Genomic_DNA"/>
</dbReference>
<organism evidence="2 3">
    <name type="scientific">Sporothrix schenckii 1099-18</name>
    <dbReference type="NCBI Taxonomy" id="1397361"/>
    <lineage>
        <taxon>Eukaryota</taxon>
        <taxon>Fungi</taxon>
        <taxon>Dikarya</taxon>
        <taxon>Ascomycota</taxon>
        <taxon>Pezizomycotina</taxon>
        <taxon>Sordariomycetes</taxon>
        <taxon>Sordariomycetidae</taxon>
        <taxon>Ophiostomatales</taxon>
        <taxon>Ophiostomataceae</taxon>
        <taxon>Sporothrix</taxon>
    </lineage>
</organism>
<dbReference type="Proteomes" id="UP000033710">
    <property type="component" value="Unassembled WGS sequence"/>
</dbReference>
<evidence type="ECO:0000313" key="2">
    <source>
        <dbReference type="EMBL" id="KJR84429.1"/>
    </source>
</evidence>
<accession>A0A0F2M5N8</accession>
<reference evidence="2 3" key="1">
    <citation type="journal article" date="2014" name="BMC Genomics">
        <title>Comparative genomics of the major fungal agents of human and animal Sporotrichosis: Sporothrix schenckii and Sporothrix brasiliensis.</title>
        <authorList>
            <person name="Teixeira M.M."/>
            <person name="de Almeida L.G."/>
            <person name="Kubitschek-Barreira P."/>
            <person name="Alves F.L."/>
            <person name="Kioshima E.S."/>
            <person name="Abadio A.K."/>
            <person name="Fernandes L."/>
            <person name="Derengowski L.S."/>
            <person name="Ferreira K.S."/>
            <person name="Souza R.C."/>
            <person name="Ruiz J.C."/>
            <person name="de Andrade N.C."/>
            <person name="Paes H.C."/>
            <person name="Nicola A.M."/>
            <person name="Albuquerque P."/>
            <person name="Gerber A.L."/>
            <person name="Martins V.P."/>
            <person name="Peconick L.D."/>
            <person name="Neto A.V."/>
            <person name="Chaucanez C.B."/>
            <person name="Silva P.A."/>
            <person name="Cunha O.L."/>
            <person name="de Oliveira F.F."/>
            <person name="dos Santos T.C."/>
            <person name="Barros A.L."/>
            <person name="Soares M.A."/>
            <person name="de Oliveira L.M."/>
            <person name="Marini M.M."/>
            <person name="Villalobos-Duno H."/>
            <person name="Cunha M.M."/>
            <person name="de Hoog S."/>
            <person name="da Silveira J.F."/>
            <person name="Henrissat B."/>
            <person name="Nino-Vega G.A."/>
            <person name="Cisalpino P.S."/>
            <person name="Mora-Montes H.M."/>
            <person name="Almeida S.R."/>
            <person name="Stajich J.E."/>
            <person name="Lopes-Bezerra L.M."/>
            <person name="Vasconcelos A.T."/>
            <person name="Felipe M.S."/>
        </authorList>
    </citation>
    <scope>NUCLEOTIDE SEQUENCE [LARGE SCALE GENOMIC DNA]</scope>
    <source>
        <strain evidence="2 3">1099-18</strain>
    </source>
</reference>
<evidence type="ECO:0000256" key="1">
    <source>
        <dbReference type="SAM" id="MobiDB-lite"/>
    </source>
</evidence>
<comment type="caution">
    <text evidence="2">The sequence shown here is derived from an EMBL/GenBank/DDBJ whole genome shotgun (WGS) entry which is preliminary data.</text>
</comment>
<reference evidence="2 3" key="2">
    <citation type="journal article" date="2015" name="Eukaryot. Cell">
        <title>Asexual propagation of a virulent clone complex in a human and feline outbreak of sporotrichosis.</title>
        <authorList>
            <person name="Teixeira Mde M."/>
            <person name="Rodrigues A.M."/>
            <person name="Tsui C.K."/>
            <person name="de Almeida L.G."/>
            <person name="Van Diepeningen A.D."/>
            <person name="van den Ende B.G."/>
            <person name="Fernandes G.F."/>
            <person name="Kano R."/>
            <person name="Hamelin R.C."/>
            <person name="Lopes-Bezerra L.M."/>
            <person name="Vasconcelos A.T."/>
            <person name="de Hoog S."/>
            <person name="de Camargo Z.P."/>
            <person name="Felipe M.S."/>
        </authorList>
    </citation>
    <scope>NUCLEOTIDE SEQUENCE [LARGE SCALE GENOMIC DNA]</scope>
    <source>
        <strain evidence="2 3">1099-18</strain>
    </source>
</reference>
<name>A0A0F2M5N8_SPOSC</name>
<evidence type="ECO:0000313" key="3">
    <source>
        <dbReference type="Proteomes" id="UP000033710"/>
    </source>
</evidence>
<feature type="region of interest" description="Disordered" evidence="1">
    <location>
        <begin position="73"/>
        <end position="106"/>
    </location>
</feature>
<feature type="compositionally biased region" description="Basic and acidic residues" evidence="1">
    <location>
        <begin position="78"/>
        <end position="92"/>
    </location>
</feature>
<dbReference type="RefSeq" id="XP_016587105.1">
    <property type="nucleotide sequence ID" value="XM_016736617.1"/>
</dbReference>
<protein>
    <submittedName>
        <fullName evidence="2">Uncharacterized protein</fullName>
    </submittedName>
</protein>
<dbReference type="AlphaFoldDB" id="A0A0F2M5N8"/>
<feature type="region of interest" description="Disordered" evidence="1">
    <location>
        <begin position="1"/>
        <end position="21"/>
    </location>
</feature>